<accession>A0AB35YAE3</accession>
<evidence type="ECO:0000313" key="1">
    <source>
        <dbReference type="EMBL" id="MEJ5197140.1"/>
    </source>
</evidence>
<evidence type="ECO:0000313" key="2">
    <source>
        <dbReference type="Proteomes" id="UP001373196"/>
    </source>
</evidence>
<comment type="caution">
    <text evidence="1">The sequence shown here is derived from an EMBL/GenBank/DDBJ whole genome shotgun (WGS) entry which is preliminary data.</text>
</comment>
<dbReference type="RefSeq" id="WP_339396285.1">
    <property type="nucleotide sequence ID" value="NZ_JBBFGL010000018.1"/>
</dbReference>
<reference evidence="1" key="1">
    <citation type="submission" date="2024-03" db="EMBL/GenBank/DDBJ databases">
        <authorList>
            <person name="Plomp N."/>
            <person name="Harmsen H.J."/>
        </authorList>
    </citation>
    <scope>NUCLEOTIDE SEQUENCE</scope>
    <source>
        <strain evidence="1">HTF-128</strain>
    </source>
</reference>
<protein>
    <submittedName>
        <fullName evidence="1">Uncharacterized protein</fullName>
    </submittedName>
</protein>
<proteinExistence type="predicted"/>
<dbReference type="EMBL" id="JBBFGL010000018">
    <property type="protein sequence ID" value="MEJ5197140.1"/>
    <property type="molecule type" value="Genomic_DNA"/>
</dbReference>
<gene>
    <name evidence="1" type="ORF">WF834_13385</name>
</gene>
<organism evidence="1 2">
    <name type="scientific">Faecalibacterium wellingii</name>
    <dbReference type="NCBI Taxonomy" id="2929491"/>
    <lineage>
        <taxon>Bacteria</taxon>
        <taxon>Bacillati</taxon>
        <taxon>Bacillota</taxon>
        <taxon>Clostridia</taxon>
        <taxon>Eubacteriales</taxon>
        <taxon>Oscillospiraceae</taxon>
        <taxon>Faecalibacterium</taxon>
    </lineage>
</organism>
<name>A0AB35YAE3_9FIRM</name>
<dbReference type="AlphaFoldDB" id="A0AB35YAE3"/>
<sequence>MSSYALPFPGRDLAEKELSYDPCCPRIPEADRARIVDAAWEKGCAAARDVFAQSGGSADFFAICKANGLTVVERDIDFVSGNQRYFSDYVAGKNCVTLYLRSVDLWAQQNKMTRMEAENLILSHEYYHFLEWNKLGLTSRDYQVPMISIGPLRLGKTGIRALSEIGAHGFAHTYHQLLEAQHGKH</sequence>
<dbReference type="Proteomes" id="UP001373196">
    <property type="component" value="Unassembled WGS sequence"/>
</dbReference>